<gene>
    <name evidence="1" type="ORF">CEXT_515221</name>
</gene>
<evidence type="ECO:0000313" key="1">
    <source>
        <dbReference type="EMBL" id="GIX78696.1"/>
    </source>
</evidence>
<keyword evidence="2" id="KW-1185">Reference proteome</keyword>
<name>A0AAV4N3N9_CAEEX</name>
<accession>A0AAV4N3N9</accession>
<dbReference type="Proteomes" id="UP001054945">
    <property type="component" value="Unassembled WGS sequence"/>
</dbReference>
<sequence length="77" mass="8953">MGIMNKRCGMLQVSIVFDPHKIFDHPAYSIDITSNFFSCSCKRFLANQHFFSDKDKQMVFTPWPQSHMADFCDTALQ</sequence>
<organism evidence="1 2">
    <name type="scientific">Caerostris extrusa</name>
    <name type="common">Bark spider</name>
    <name type="synonym">Caerostris bankana</name>
    <dbReference type="NCBI Taxonomy" id="172846"/>
    <lineage>
        <taxon>Eukaryota</taxon>
        <taxon>Metazoa</taxon>
        <taxon>Ecdysozoa</taxon>
        <taxon>Arthropoda</taxon>
        <taxon>Chelicerata</taxon>
        <taxon>Arachnida</taxon>
        <taxon>Araneae</taxon>
        <taxon>Araneomorphae</taxon>
        <taxon>Entelegynae</taxon>
        <taxon>Araneoidea</taxon>
        <taxon>Araneidae</taxon>
        <taxon>Caerostris</taxon>
    </lineage>
</organism>
<protein>
    <submittedName>
        <fullName evidence="1">Uncharacterized protein</fullName>
    </submittedName>
</protein>
<proteinExistence type="predicted"/>
<evidence type="ECO:0000313" key="2">
    <source>
        <dbReference type="Proteomes" id="UP001054945"/>
    </source>
</evidence>
<comment type="caution">
    <text evidence="1">The sequence shown here is derived from an EMBL/GenBank/DDBJ whole genome shotgun (WGS) entry which is preliminary data.</text>
</comment>
<dbReference type="AlphaFoldDB" id="A0AAV4N3N9"/>
<dbReference type="EMBL" id="BPLR01002860">
    <property type="protein sequence ID" value="GIX78696.1"/>
    <property type="molecule type" value="Genomic_DNA"/>
</dbReference>
<reference evidence="1 2" key="1">
    <citation type="submission" date="2021-06" db="EMBL/GenBank/DDBJ databases">
        <title>Caerostris extrusa draft genome.</title>
        <authorList>
            <person name="Kono N."/>
            <person name="Arakawa K."/>
        </authorList>
    </citation>
    <scope>NUCLEOTIDE SEQUENCE [LARGE SCALE GENOMIC DNA]</scope>
</reference>